<dbReference type="FunFam" id="3.40.1360.10:FF:000006">
    <property type="entry name" value="Ribonuclease M5"/>
    <property type="match status" value="1"/>
</dbReference>
<evidence type="ECO:0000256" key="7">
    <source>
        <dbReference type="ARBA" id="ARBA00022759"/>
    </source>
</evidence>
<dbReference type="SMART" id="SM00493">
    <property type="entry name" value="TOPRIM"/>
    <property type="match status" value="1"/>
</dbReference>
<evidence type="ECO:0000256" key="11">
    <source>
        <dbReference type="HAMAP-Rule" id="MF_01469"/>
    </source>
</evidence>
<dbReference type="Proteomes" id="UP000188603">
    <property type="component" value="Chromosome"/>
</dbReference>
<evidence type="ECO:0000256" key="6">
    <source>
        <dbReference type="ARBA" id="ARBA00022730"/>
    </source>
</evidence>
<dbReference type="GO" id="GO:0019843">
    <property type="term" value="F:rRNA binding"/>
    <property type="evidence" value="ECO:0007669"/>
    <property type="project" value="UniProtKB-KW"/>
</dbReference>
<dbReference type="STRING" id="1471761.B0W44_00220"/>
<sequence>MVKEMIVVEGRDDTAAVRRAVDAETIETGGSALRAEVMERIRLAQVKRGVIVLTDPDYPGERIRRIIREAVPGCKHAFIPRELASKDGKAGVEYAPPDVIRHALAEARAETLEVRPRDCVTWENMIDCGLTLHPQARKRREAVGRALGVGYANAQGLYKRLNAFHITPDELRRAVQKLK</sequence>
<comment type="subcellular location">
    <subcellularLocation>
        <location evidence="11">Cytoplasm</location>
    </subcellularLocation>
</comment>
<dbReference type="GO" id="GO:0046872">
    <property type="term" value="F:metal ion binding"/>
    <property type="evidence" value="ECO:0007669"/>
    <property type="project" value="UniProtKB-KW"/>
</dbReference>
<evidence type="ECO:0000313" key="14">
    <source>
        <dbReference type="EMBL" id="AQS57309.1"/>
    </source>
</evidence>
<dbReference type="AlphaFoldDB" id="A0A1U9KB61"/>
<keyword evidence="6 11" id="KW-0699">rRNA-binding</keyword>
<evidence type="ECO:0000256" key="9">
    <source>
        <dbReference type="ARBA" id="ARBA00022842"/>
    </source>
</evidence>
<comment type="catalytic activity">
    <reaction evidence="11">
        <text>Endonucleolytic cleavage of RNA, removing 21 and 42 nucleotides, respectively, from the 5'- and 3'-termini of a 5S-rRNA precursor.</text>
        <dbReference type="EC" id="3.1.26.8"/>
    </reaction>
</comment>
<dbReference type="InterPro" id="IPR006171">
    <property type="entry name" value="TOPRIM_dom"/>
</dbReference>
<keyword evidence="5" id="KW-0479">Metal-binding</keyword>
<dbReference type="Pfam" id="PF01751">
    <property type="entry name" value="Toprim"/>
    <property type="match status" value="1"/>
</dbReference>
<comment type="similarity">
    <text evidence="11">Belongs to the ribonuclease M5 family.</text>
</comment>
<evidence type="ECO:0000256" key="8">
    <source>
        <dbReference type="ARBA" id="ARBA00022801"/>
    </source>
</evidence>
<dbReference type="OrthoDB" id="9791329at2"/>
<dbReference type="GO" id="GO:0006364">
    <property type="term" value="P:rRNA processing"/>
    <property type="evidence" value="ECO:0007669"/>
    <property type="project" value="UniProtKB-UniRule"/>
</dbReference>
<dbReference type="NCBIfam" id="TIGR00334">
    <property type="entry name" value="5S_RNA_mat_M5"/>
    <property type="match status" value="1"/>
</dbReference>
<keyword evidence="4 11" id="KW-0540">Nuclease</keyword>
<evidence type="ECO:0000256" key="1">
    <source>
        <dbReference type="ARBA" id="ARBA00022490"/>
    </source>
</evidence>
<proteinExistence type="inferred from homology"/>
<keyword evidence="3 11" id="KW-0698">rRNA processing</keyword>
<evidence type="ECO:0000313" key="15">
    <source>
        <dbReference type="Proteomes" id="UP000188603"/>
    </source>
</evidence>
<evidence type="ECO:0000256" key="3">
    <source>
        <dbReference type="ARBA" id="ARBA00022552"/>
    </source>
</evidence>
<evidence type="ECO:0000259" key="13">
    <source>
        <dbReference type="PROSITE" id="PS50880"/>
    </source>
</evidence>
<dbReference type="InterPro" id="IPR025156">
    <property type="entry name" value="RNase_M5_C"/>
</dbReference>
<keyword evidence="1 11" id="KW-0963">Cytoplasm</keyword>
<evidence type="ECO:0000256" key="10">
    <source>
        <dbReference type="ARBA" id="ARBA00022884"/>
    </source>
</evidence>
<accession>A0A1U9KB61</accession>
<keyword evidence="10 11" id="KW-0694">RNA-binding</keyword>
<reference evidence="14 15" key="1">
    <citation type="journal article" date="2015" name="Int. J. Syst. Evol. Microbiol.">
        <title>Novibacillus thermophilus gen. nov., sp. nov., a Gram-staining-negative and moderately thermophilic member of the family Thermoactinomycetaceae.</title>
        <authorList>
            <person name="Yang G."/>
            <person name="Chen J."/>
            <person name="Zhou S."/>
        </authorList>
    </citation>
    <scope>NUCLEOTIDE SEQUENCE [LARGE SCALE GENOMIC DNA]</scope>
    <source>
        <strain evidence="14 15">SG-1</strain>
    </source>
</reference>
<keyword evidence="15" id="KW-1185">Reference proteome</keyword>
<dbReference type="InterPro" id="IPR004466">
    <property type="entry name" value="RNase_M5"/>
</dbReference>
<keyword evidence="2 11" id="KW-0690">Ribosome biogenesis</keyword>
<gene>
    <name evidence="11" type="primary">rnmV</name>
    <name evidence="14" type="ORF">B0W44_00220</name>
</gene>
<keyword evidence="9" id="KW-0460">Magnesium</keyword>
<dbReference type="EC" id="3.1.26.8" evidence="11 12"/>
<dbReference type="GO" id="GO:0005737">
    <property type="term" value="C:cytoplasm"/>
    <property type="evidence" value="ECO:0007669"/>
    <property type="project" value="UniProtKB-SubCell"/>
</dbReference>
<dbReference type="PROSITE" id="PS50880">
    <property type="entry name" value="TOPRIM"/>
    <property type="match status" value="1"/>
</dbReference>
<dbReference type="CDD" id="cd01027">
    <property type="entry name" value="TOPRIM_RNase_M5_like"/>
    <property type="match status" value="1"/>
</dbReference>
<name>A0A1U9KB61_9BACL</name>
<dbReference type="Pfam" id="PF13331">
    <property type="entry name" value="DUF4093"/>
    <property type="match status" value="1"/>
</dbReference>
<evidence type="ECO:0000256" key="4">
    <source>
        <dbReference type="ARBA" id="ARBA00022722"/>
    </source>
</evidence>
<keyword evidence="8 11" id="KW-0378">Hydrolase</keyword>
<organism evidence="14 15">
    <name type="scientific">Novibacillus thermophilus</name>
    <dbReference type="NCBI Taxonomy" id="1471761"/>
    <lineage>
        <taxon>Bacteria</taxon>
        <taxon>Bacillati</taxon>
        <taxon>Bacillota</taxon>
        <taxon>Bacilli</taxon>
        <taxon>Bacillales</taxon>
        <taxon>Thermoactinomycetaceae</taxon>
        <taxon>Novibacillus</taxon>
    </lineage>
</organism>
<protein>
    <recommendedName>
        <fullName evidence="11 12">Ribonuclease M5</fullName>
        <ecNumber evidence="11 12">3.1.26.8</ecNumber>
    </recommendedName>
    <alternativeName>
        <fullName evidence="11">RNase M5</fullName>
    </alternativeName>
    <alternativeName>
        <fullName evidence="11">Ribosomal RNA terminal maturase M5</fullName>
    </alternativeName>
</protein>
<comment type="function">
    <text evidence="11">Required for correct processing of both the 5' and 3' ends of 5S rRNA precursor. Cleaves both sides of a double-stranded region yielding mature 5S rRNA in one step.</text>
</comment>
<feature type="domain" description="Toprim" evidence="13">
    <location>
        <begin position="3"/>
        <end position="86"/>
    </location>
</feature>
<dbReference type="HAMAP" id="MF_01469">
    <property type="entry name" value="RNase_M5"/>
    <property type="match status" value="1"/>
</dbReference>
<evidence type="ECO:0000256" key="12">
    <source>
        <dbReference type="NCBIfam" id="TIGR00334"/>
    </source>
</evidence>
<keyword evidence="7 11" id="KW-0255">Endonuclease</keyword>
<dbReference type="PANTHER" id="PTHR39156:SF1">
    <property type="entry name" value="RIBONUCLEASE M5"/>
    <property type="match status" value="1"/>
</dbReference>
<dbReference type="GO" id="GO:0043822">
    <property type="term" value="F:ribonuclease M5 activity"/>
    <property type="evidence" value="ECO:0007669"/>
    <property type="project" value="UniProtKB-UniRule"/>
</dbReference>
<evidence type="ECO:0000256" key="2">
    <source>
        <dbReference type="ARBA" id="ARBA00022517"/>
    </source>
</evidence>
<dbReference type="Gene3D" id="3.40.1360.10">
    <property type="match status" value="1"/>
</dbReference>
<dbReference type="InterPro" id="IPR034141">
    <property type="entry name" value="TOPRIM_RNase_M5-like"/>
</dbReference>
<dbReference type="SUPFAM" id="SSF110455">
    <property type="entry name" value="Toprim domain"/>
    <property type="match status" value="1"/>
</dbReference>
<evidence type="ECO:0000256" key="5">
    <source>
        <dbReference type="ARBA" id="ARBA00022723"/>
    </source>
</evidence>
<dbReference type="EMBL" id="CP019699">
    <property type="protein sequence ID" value="AQS57309.1"/>
    <property type="molecule type" value="Genomic_DNA"/>
</dbReference>
<dbReference type="KEGG" id="ntr:B0W44_00220"/>
<dbReference type="PANTHER" id="PTHR39156">
    <property type="entry name" value="RIBONUCLEASE M5"/>
    <property type="match status" value="1"/>
</dbReference>